<reference evidence="3 4" key="1">
    <citation type="journal article" date="2019" name="Int. J. Syst. Evol. Microbiol.">
        <title>The Global Catalogue of Microorganisms (GCM) 10K type strain sequencing project: providing services to taxonomists for standard genome sequencing and annotation.</title>
        <authorList>
            <consortium name="The Broad Institute Genomics Platform"/>
            <consortium name="The Broad Institute Genome Sequencing Center for Infectious Disease"/>
            <person name="Wu L."/>
            <person name="Ma J."/>
        </authorList>
    </citation>
    <scope>NUCLEOTIDE SEQUENCE [LARGE SCALE GENOMIC DNA]</scope>
    <source>
        <strain evidence="3 4">Y73</strain>
    </source>
</reference>
<feature type="region of interest" description="Disordered" evidence="1">
    <location>
        <begin position="275"/>
        <end position="331"/>
    </location>
</feature>
<protein>
    <submittedName>
        <fullName evidence="3">Uncharacterized protein</fullName>
    </submittedName>
</protein>
<evidence type="ECO:0000313" key="4">
    <source>
        <dbReference type="Proteomes" id="UP001596333"/>
    </source>
</evidence>
<organism evidence="3 4">
    <name type="scientific">Halorubrum trueperi</name>
    <dbReference type="NCBI Taxonomy" id="2004704"/>
    <lineage>
        <taxon>Archaea</taxon>
        <taxon>Methanobacteriati</taxon>
        <taxon>Methanobacteriota</taxon>
        <taxon>Stenosarchaea group</taxon>
        <taxon>Halobacteria</taxon>
        <taxon>Halobacteriales</taxon>
        <taxon>Haloferacaceae</taxon>
        <taxon>Halorubrum</taxon>
    </lineage>
</organism>
<gene>
    <name evidence="3" type="ORF">ACFQEY_18580</name>
</gene>
<feature type="region of interest" description="Disordered" evidence="1">
    <location>
        <begin position="452"/>
        <end position="472"/>
    </location>
</feature>
<comment type="caution">
    <text evidence="3">The sequence shown here is derived from an EMBL/GenBank/DDBJ whole genome shotgun (WGS) entry which is preliminary data.</text>
</comment>
<feature type="compositionally biased region" description="Polar residues" evidence="1">
    <location>
        <begin position="301"/>
        <end position="331"/>
    </location>
</feature>
<evidence type="ECO:0000256" key="2">
    <source>
        <dbReference type="SAM" id="Phobius"/>
    </source>
</evidence>
<evidence type="ECO:0000256" key="1">
    <source>
        <dbReference type="SAM" id="MobiDB-lite"/>
    </source>
</evidence>
<keyword evidence="2" id="KW-0472">Membrane</keyword>
<dbReference type="Proteomes" id="UP001596333">
    <property type="component" value="Unassembled WGS sequence"/>
</dbReference>
<keyword evidence="2" id="KW-1133">Transmembrane helix</keyword>
<sequence>MSGHSSNMSVIDDNRAVSTVIGVVILFGFLILALSLYQVEIVPQQNAETEFQHSGEVRNDLIELRAGILQAGSIDQPQYQTVELGTTYSTRVFTINPPSPAGIIRTTDPYPITISNNSGTPEGTITIPTRFIEYQPGYNELDRSPTWYDASVLYLDARDEGGGIAVIEDQALIDGGEVQITALQNEFRRSGTGRVTLELRPAENVTSNIPNGDLTVTVPTRLSGDNWKNKTDLPTNSDIYGGVNDTGNDINNKNIYNLTLNTTANNLTVDTVGIQEEPEAPTQTDNTRIDGGGSGDSSDGTISTPSLTGTVENLPTDSTPTQNITFSPTGSTIPAGETVAIDLSNANGPVDYNNIGQITKNFSGSLNTVNNAGTFAIEFTPSTNIATGRTVEIQLQSVPTQDTVTTGLPVYVSRSDGDGFNTTFSLFDGANGGGGGGGQTSITYVSAFNDGDTTTEANEDSSIPTQQGPFGNIDNFDSMTVEDRNNARINTNYVNNELEQTIDVGMRVENIDTGSTYTLEFAYFFERNNVGQVNVAILDDSGTVLQSSSLDQSQTRSSTNSAPPETAIQLNTQASNYIDNNGEIYVEFRTPDNEKGYTQFLVDYLRIQTN</sequence>
<evidence type="ECO:0000313" key="3">
    <source>
        <dbReference type="EMBL" id="MFC6890996.1"/>
    </source>
</evidence>
<feature type="transmembrane region" description="Helical" evidence="2">
    <location>
        <begin position="16"/>
        <end position="37"/>
    </location>
</feature>
<proteinExistence type="predicted"/>
<dbReference type="EMBL" id="JBHSXI010000030">
    <property type="protein sequence ID" value="MFC6890996.1"/>
    <property type="molecule type" value="Genomic_DNA"/>
</dbReference>
<dbReference type="AlphaFoldDB" id="A0ABD5UVQ9"/>
<name>A0ABD5UVQ9_9EURY</name>
<dbReference type="RefSeq" id="WP_379771491.1">
    <property type="nucleotide sequence ID" value="NZ_JBHSXI010000030.1"/>
</dbReference>
<feature type="compositionally biased region" description="Polar residues" evidence="1">
    <location>
        <begin position="452"/>
        <end position="469"/>
    </location>
</feature>
<accession>A0ABD5UVQ9</accession>
<keyword evidence="2" id="KW-0812">Transmembrane</keyword>
<keyword evidence="4" id="KW-1185">Reference proteome</keyword>